<feature type="region of interest" description="Disordered" evidence="2">
    <location>
        <begin position="209"/>
        <end position="235"/>
    </location>
</feature>
<dbReference type="GO" id="GO:0003676">
    <property type="term" value="F:nucleic acid binding"/>
    <property type="evidence" value="ECO:0007669"/>
    <property type="project" value="InterPro"/>
</dbReference>
<keyword evidence="1" id="KW-0862">Zinc</keyword>
<evidence type="ECO:0000259" key="3">
    <source>
        <dbReference type="PROSITE" id="PS50158"/>
    </source>
</evidence>
<gene>
    <name evidence="4" type="ORF">MEDL_15007</name>
</gene>
<feature type="compositionally biased region" description="Polar residues" evidence="2">
    <location>
        <begin position="272"/>
        <end position="285"/>
    </location>
</feature>
<keyword evidence="1" id="KW-0863">Zinc-finger</keyword>
<evidence type="ECO:0000256" key="1">
    <source>
        <dbReference type="PROSITE-ProRule" id="PRU00047"/>
    </source>
</evidence>
<dbReference type="InterPro" id="IPR036875">
    <property type="entry name" value="Znf_CCHC_sf"/>
</dbReference>
<protein>
    <recommendedName>
        <fullName evidence="3">CCHC-type domain-containing protein</fullName>
    </recommendedName>
</protein>
<proteinExistence type="predicted"/>
<organism evidence="4 5">
    <name type="scientific">Mytilus edulis</name>
    <name type="common">Blue mussel</name>
    <dbReference type="NCBI Taxonomy" id="6550"/>
    <lineage>
        <taxon>Eukaryota</taxon>
        <taxon>Metazoa</taxon>
        <taxon>Spiralia</taxon>
        <taxon>Lophotrochozoa</taxon>
        <taxon>Mollusca</taxon>
        <taxon>Bivalvia</taxon>
        <taxon>Autobranchia</taxon>
        <taxon>Pteriomorphia</taxon>
        <taxon>Mytilida</taxon>
        <taxon>Mytiloidea</taxon>
        <taxon>Mytilidae</taxon>
        <taxon>Mytilinae</taxon>
        <taxon>Mytilus</taxon>
    </lineage>
</organism>
<feature type="region of interest" description="Disordered" evidence="2">
    <location>
        <begin position="256"/>
        <end position="285"/>
    </location>
</feature>
<evidence type="ECO:0000313" key="4">
    <source>
        <dbReference type="EMBL" id="CAG2200298.1"/>
    </source>
</evidence>
<feature type="compositionally biased region" description="Low complexity" evidence="2">
    <location>
        <begin position="260"/>
        <end position="271"/>
    </location>
</feature>
<dbReference type="Pfam" id="PF00098">
    <property type="entry name" value="zf-CCHC"/>
    <property type="match status" value="1"/>
</dbReference>
<accession>A0A8S3QTQ3</accession>
<dbReference type="Proteomes" id="UP000683360">
    <property type="component" value="Unassembled WGS sequence"/>
</dbReference>
<reference evidence="4" key="1">
    <citation type="submission" date="2021-03" db="EMBL/GenBank/DDBJ databases">
        <authorList>
            <person name="Bekaert M."/>
        </authorList>
    </citation>
    <scope>NUCLEOTIDE SEQUENCE</scope>
</reference>
<dbReference type="OrthoDB" id="6145947at2759"/>
<dbReference type="AlphaFoldDB" id="A0A8S3QTQ3"/>
<dbReference type="PROSITE" id="PS50158">
    <property type="entry name" value="ZF_CCHC"/>
    <property type="match status" value="1"/>
</dbReference>
<feature type="domain" description="CCHC-type" evidence="3">
    <location>
        <begin position="237"/>
        <end position="252"/>
    </location>
</feature>
<dbReference type="GO" id="GO:0008270">
    <property type="term" value="F:zinc ion binding"/>
    <property type="evidence" value="ECO:0007669"/>
    <property type="project" value="UniProtKB-KW"/>
</dbReference>
<keyword evidence="5" id="KW-1185">Reference proteome</keyword>
<keyword evidence="1" id="KW-0479">Metal-binding</keyword>
<name>A0A8S3QTQ3_MYTED</name>
<dbReference type="PANTHER" id="PTHR33480:SF1">
    <property type="entry name" value="TYR RECOMBINASE DOMAIN-CONTAINING PROTEIN"/>
    <property type="match status" value="1"/>
</dbReference>
<dbReference type="EMBL" id="CAJPWZ010000742">
    <property type="protein sequence ID" value="CAG2200298.1"/>
    <property type="molecule type" value="Genomic_DNA"/>
</dbReference>
<dbReference type="InterPro" id="IPR001878">
    <property type="entry name" value="Znf_CCHC"/>
</dbReference>
<sequence length="285" mass="32729">MKGLNPARSYESLKKTCTECSLAAPNRITSVSMRKYTATLTQMLNLDGNQLEWVCRHLGHSANVHKTHYRQMSGFIERVHVSKLMLVQDMNLTKKYAGKKLEDIDITGSYLLLIVFTKRLLQDLRQENEENLRDFAERAQELAVDGYPDTPEKYRRCPRRRKFAVRVVEKDDNKKGVSASIEKRLKKTEDDLAETKIIVKKILNIINQNQGQNQRSRSTYRSPTPERSTSPYRGTGCFQCGKEGHYARDCPSRIMYRNGSPMRSRTPSPSSNTLNYQGSRKTANS</sequence>
<comment type="caution">
    <text evidence="4">The sequence shown here is derived from an EMBL/GenBank/DDBJ whole genome shotgun (WGS) entry which is preliminary data.</text>
</comment>
<evidence type="ECO:0000313" key="5">
    <source>
        <dbReference type="Proteomes" id="UP000683360"/>
    </source>
</evidence>
<dbReference type="SMART" id="SM00343">
    <property type="entry name" value="ZnF_C2HC"/>
    <property type="match status" value="1"/>
</dbReference>
<dbReference type="PANTHER" id="PTHR33480">
    <property type="entry name" value="SET DOMAIN-CONTAINING PROTEIN-RELATED"/>
    <property type="match status" value="1"/>
</dbReference>
<evidence type="ECO:0000256" key="2">
    <source>
        <dbReference type="SAM" id="MobiDB-lite"/>
    </source>
</evidence>
<dbReference type="Gene3D" id="4.10.60.10">
    <property type="entry name" value="Zinc finger, CCHC-type"/>
    <property type="match status" value="1"/>
</dbReference>
<feature type="compositionally biased region" description="Polar residues" evidence="2">
    <location>
        <begin position="215"/>
        <end position="232"/>
    </location>
</feature>
<dbReference type="SUPFAM" id="SSF57756">
    <property type="entry name" value="Retrovirus zinc finger-like domains"/>
    <property type="match status" value="1"/>
</dbReference>